<dbReference type="Pfam" id="PF13637">
    <property type="entry name" value="Ank_4"/>
    <property type="match status" value="1"/>
</dbReference>
<organism evidence="5 6">
    <name type="scientific">Mycena albidolilacea</name>
    <dbReference type="NCBI Taxonomy" id="1033008"/>
    <lineage>
        <taxon>Eukaryota</taxon>
        <taxon>Fungi</taxon>
        <taxon>Dikarya</taxon>
        <taxon>Basidiomycota</taxon>
        <taxon>Agaricomycotina</taxon>
        <taxon>Agaricomycetes</taxon>
        <taxon>Agaricomycetidae</taxon>
        <taxon>Agaricales</taxon>
        <taxon>Marasmiineae</taxon>
        <taxon>Mycenaceae</taxon>
        <taxon>Mycena</taxon>
    </lineage>
</organism>
<evidence type="ECO:0000256" key="1">
    <source>
        <dbReference type="ARBA" id="ARBA00022737"/>
    </source>
</evidence>
<dbReference type="Proteomes" id="UP001218218">
    <property type="component" value="Unassembled WGS sequence"/>
</dbReference>
<dbReference type="Pfam" id="PF17109">
    <property type="entry name" value="Goodbye"/>
    <property type="match status" value="1"/>
</dbReference>
<keyword evidence="1" id="KW-0677">Repeat</keyword>
<reference evidence="5" key="1">
    <citation type="submission" date="2023-03" db="EMBL/GenBank/DDBJ databases">
        <title>Massive genome expansion in bonnet fungi (Mycena s.s.) driven by repeated elements and novel gene families across ecological guilds.</title>
        <authorList>
            <consortium name="Lawrence Berkeley National Laboratory"/>
            <person name="Harder C.B."/>
            <person name="Miyauchi S."/>
            <person name="Viragh M."/>
            <person name="Kuo A."/>
            <person name="Thoen E."/>
            <person name="Andreopoulos B."/>
            <person name="Lu D."/>
            <person name="Skrede I."/>
            <person name="Drula E."/>
            <person name="Henrissat B."/>
            <person name="Morin E."/>
            <person name="Kohler A."/>
            <person name="Barry K."/>
            <person name="LaButti K."/>
            <person name="Morin E."/>
            <person name="Salamov A."/>
            <person name="Lipzen A."/>
            <person name="Mereny Z."/>
            <person name="Hegedus B."/>
            <person name="Baldrian P."/>
            <person name="Stursova M."/>
            <person name="Weitz H."/>
            <person name="Taylor A."/>
            <person name="Grigoriev I.V."/>
            <person name="Nagy L.G."/>
            <person name="Martin F."/>
            <person name="Kauserud H."/>
        </authorList>
    </citation>
    <scope>NUCLEOTIDE SEQUENCE</scope>
    <source>
        <strain evidence="5">CBHHK002</strain>
    </source>
</reference>
<evidence type="ECO:0000256" key="2">
    <source>
        <dbReference type="PROSITE-ProRule" id="PRU00023"/>
    </source>
</evidence>
<dbReference type="PROSITE" id="PS50088">
    <property type="entry name" value="ANK_REPEAT"/>
    <property type="match status" value="3"/>
</dbReference>
<accession>A0AAD7ESR7</accession>
<feature type="non-terminal residue" evidence="5">
    <location>
        <position position="899"/>
    </location>
</feature>
<dbReference type="PANTHER" id="PTHR10039">
    <property type="entry name" value="AMELOGENIN"/>
    <property type="match status" value="1"/>
</dbReference>
<dbReference type="AlphaFoldDB" id="A0AAD7ESR7"/>
<dbReference type="InterPro" id="IPR002110">
    <property type="entry name" value="Ankyrin_rpt"/>
</dbReference>
<keyword evidence="6" id="KW-1185">Reference proteome</keyword>
<sequence length="899" mass="100603">MAASASSRPDSAAEQLSQATLKMYRDRPELDPRQGLAEFAQCRGTDDIMLALEKRINTLKDFRDDHWAKICKQLKPVVQVLLRVADTAGESAESIGIPGGKGVFAAVGLLLAATQAQSARYDTLEKLLEQLNTVLSCFNVLCEKTFSHPHPALDQIATTILAHLFYILALSTKFLRKPRGHYLYSLIGFSDDLKEALQKLDNFQEKMKVIVFTSTCTLVGAEELLPLAKPFDDNIADTRENLQNIYIISGGVGGSGGNSDQVGGTGGTGEGPRIYVNSQQSPELNNNIEHIRKDLQNIQSVQVDNKFKEWLLGDQFRTADPATDRNAALKKRQEGTGNWLLQNRDFKNWRCFKRKSVLWLHGGSGTGKTILSAYVVNELLCSIPDLAYFFFRVKAKEDLEGMLSSTLLQLASGQERHKILRDAYNSDGRKGPPSRSSLLTYFKRMLTVPHHLVLIIDALDEHPKPRDELLRFLTELIQSHNHIHLFIASRDEPDICACLQNIGAVEVDLNMELNQKDDLCKYITGVLQLDEPFREWEHSHPDIINLIKHRLLKESMFRLVALQLDQLRDSAPIDVKATLETLPHSLVEMYEYILQSLESKHPKTAQRVMHVFELISCTSRSLSADEAAEVFAVQFNSDNSVQVLEEYRLQNPTRELVEKCTSAFIRIEKSTIQFAHASVLEYLRNPGVSRATPRLDPASAKITLSKLCLCTIHSVIQPSTPQRQTGPFDNYAREFWLQATAHALSHKSHSPEIKGLLDSILLGGIDSIPTRRLWHKETTLTPLQCASYLGLYDYILQVLIMHSTSINQANEDGVTALHLALEQGHLDIVQLLIKHGASVDQANKNGLTALHLALWAGHLDVVWLLIEHSTAVNKANKDGLTALHLASRRGHCDIVQLLI</sequence>
<dbReference type="PROSITE" id="PS50297">
    <property type="entry name" value="ANK_REP_REGION"/>
    <property type="match status" value="3"/>
</dbReference>
<feature type="repeat" description="ANK" evidence="2">
    <location>
        <begin position="878"/>
        <end position="899"/>
    </location>
</feature>
<evidence type="ECO:0000313" key="6">
    <source>
        <dbReference type="Proteomes" id="UP001218218"/>
    </source>
</evidence>
<name>A0AAD7ESR7_9AGAR</name>
<dbReference type="EMBL" id="JARIHO010000018">
    <property type="protein sequence ID" value="KAJ7348064.1"/>
    <property type="molecule type" value="Genomic_DNA"/>
</dbReference>
<dbReference type="Gene3D" id="3.40.50.300">
    <property type="entry name" value="P-loop containing nucleotide triphosphate hydrolases"/>
    <property type="match status" value="1"/>
</dbReference>
<evidence type="ECO:0008006" key="7">
    <source>
        <dbReference type="Google" id="ProtNLM"/>
    </source>
</evidence>
<evidence type="ECO:0000259" key="3">
    <source>
        <dbReference type="Pfam" id="PF17109"/>
    </source>
</evidence>
<gene>
    <name evidence="5" type="ORF">DFH08DRAFT_1080216</name>
</gene>
<proteinExistence type="predicted"/>
<feature type="repeat" description="ANK" evidence="2">
    <location>
        <begin position="845"/>
        <end position="877"/>
    </location>
</feature>
<evidence type="ECO:0000259" key="4">
    <source>
        <dbReference type="Pfam" id="PF24883"/>
    </source>
</evidence>
<dbReference type="Gene3D" id="1.25.40.20">
    <property type="entry name" value="Ankyrin repeat-containing domain"/>
    <property type="match status" value="2"/>
</dbReference>
<dbReference type="InterPro" id="IPR036770">
    <property type="entry name" value="Ankyrin_rpt-contain_sf"/>
</dbReference>
<dbReference type="SMART" id="SM00248">
    <property type="entry name" value="ANK"/>
    <property type="match status" value="5"/>
</dbReference>
<keyword evidence="2" id="KW-0040">ANK repeat</keyword>
<feature type="repeat" description="ANK" evidence="2">
    <location>
        <begin position="812"/>
        <end position="844"/>
    </location>
</feature>
<dbReference type="SUPFAM" id="SSF52540">
    <property type="entry name" value="P-loop containing nucleoside triphosphate hydrolases"/>
    <property type="match status" value="1"/>
</dbReference>
<dbReference type="Pfam" id="PF12796">
    <property type="entry name" value="Ank_2"/>
    <property type="match status" value="1"/>
</dbReference>
<dbReference type="Pfam" id="PF24883">
    <property type="entry name" value="NPHP3_N"/>
    <property type="match status" value="1"/>
</dbReference>
<feature type="domain" description="Fungal STAND N-terminal Goodbye" evidence="3">
    <location>
        <begin position="37"/>
        <end position="139"/>
    </location>
</feature>
<dbReference type="SUPFAM" id="SSF48403">
    <property type="entry name" value="Ankyrin repeat"/>
    <property type="match status" value="1"/>
</dbReference>
<evidence type="ECO:0000313" key="5">
    <source>
        <dbReference type="EMBL" id="KAJ7348064.1"/>
    </source>
</evidence>
<comment type="caution">
    <text evidence="5">The sequence shown here is derived from an EMBL/GenBank/DDBJ whole genome shotgun (WGS) entry which is preliminary data.</text>
</comment>
<dbReference type="InterPro" id="IPR056884">
    <property type="entry name" value="NPHP3-like_N"/>
</dbReference>
<dbReference type="InterPro" id="IPR027417">
    <property type="entry name" value="P-loop_NTPase"/>
</dbReference>
<protein>
    <recommendedName>
        <fullName evidence="7">NACHT domain-containing protein</fullName>
    </recommendedName>
</protein>
<dbReference type="InterPro" id="IPR031350">
    <property type="entry name" value="Goodbye_dom"/>
</dbReference>
<feature type="domain" description="Nephrocystin 3-like N-terminal" evidence="4">
    <location>
        <begin position="335"/>
        <end position="490"/>
    </location>
</feature>